<accession>A0A2X3BDA8</accession>
<evidence type="ECO:0000256" key="1">
    <source>
        <dbReference type="SAM" id="MobiDB-lite"/>
    </source>
</evidence>
<dbReference type="Proteomes" id="UP000250166">
    <property type="component" value="Unassembled WGS sequence"/>
</dbReference>
<proteinExistence type="predicted"/>
<evidence type="ECO:0000313" key="2">
    <source>
        <dbReference type="EMBL" id="SQB98603.1"/>
    </source>
</evidence>
<dbReference type="EMBL" id="UAWL01000006">
    <property type="protein sequence ID" value="SQB98603.1"/>
    <property type="molecule type" value="Genomic_DNA"/>
</dbReference>
<gene>
    <name evidence="2" type="ORF">NCTC13102_01067</name>
</gene>
<feature type="region of interest" description="Disordered" evidence="1">
    <location>
        <begin position="1"/>
        <end position="44"/>
    </location>
</feature>
<reference evidence="2 3" key="1">
    <citation type="submission" date="2018-06" db="EMBL/GenBank/DDBJ databases">
        <authorList>
            <consortium name="Pathogen Informatics"/>
            <person name="Doyle S."/>
        </authorList>
    </citation>
    <scope>NUCLEOTIDE SEQUENCE [LARGE SCALE GENOMIC DNA]</scope>
    <source>
        <strain evidence="2 3">NCTC13102</strain>
    </source>
</reference>
<sequence>MQDTEKREFAWGEGERVESSHESNKSNEGAESSPSQSHERAESAPNSIISFFSASYRKQLESQSTQKGIDNLSEEDLMQLITAIFSLAKSFKFWEVGKMCRLVSLGLKLKKKLSGLNSLSNDGKLERALDCIEIVGTYRAKNKDEFDGLLDSLYEVASSKKAEALKIAKKFLD</sequence>
<organism evidence="2 3">
    <name type="scientific">Helicobacter fennelliae</name>
    <dbReference type="NCBI Taxonomy" id="215"/>
    <lineage>
        <taxon>Bacteria</taxon>
        <taxon>Pseudomonadati</taxon>
        <taxon>Campylobacterota</taxon>
        <taxon>Epsilonproteobacteria</taxon>
        <taxon>Campylobacterales</taxon>
        <taxon>Helicobacteraceae</taxon>
        <taxon>Helicobacter</taxon>
    </lineage>
</organism>
<evidence type="ECO:0000313" key="3">
    <source>
        <dbReference type="Proteomes" id="UP000250166"/>
    </source>
</evidence>
<name>A0A2X3BDA8_9HELI</name>
<dbReference type="AlphaFoldDB" id="A0A2X3BDA8"/>
<feature type="compositionally biased region" description="Basic and acidic residues" evidence="1">
    <location>
        <begin position="1"/>
        <end position="25"/>
    </location>
</feature>
<dbReference type="RefSeq" id="WP_112058605.1">
    <property type="nucleotide sequence ID" value="NZ_UAWL01000006.1"/>
</dbReference>
<feature type="compositionally biased region" description="Polar residues" evidence="1">
    <location>
        <begin position="26"/>
        <end position="36"/>
    </location>
</feature>
<protein>
    <submittedName>
        <fullName evidence="2">Uncharacterized protein</fullName>
    </submittedName>
</protein>